<keyword evidence="8" id="KW-1185">Reference proteome</keyword>
<keyword evidence="4" id="KW-1133">Transmembrane helix</keyword>
<dbReference type="InterPro" id="IPR038359">
    <property type="entry name" value="Connexin_N_sf"/>
</dbReference>
<evidence type="ECO:0000256" key="4">
    <source>
        <dbReference type="ARBA" id="ARBA00022989"/>
    </source>
</evidence>
<evidence type="ECO:0000256" key="1">
    <source>
        <dbReference type="ARBA" id="ARBA00004651"/>
    </source>
</evidence>
<keyword evidence="2" id="KW-1003">Cell membrane</keyword>
<gene>
    <name evidence="7" type="ORF">J0S82_012290</name>
</gene>
<dbReference type="AlphaFoldDB" id="A0A8J6ATV0"/>
<sequence length="295" mass="33410">VWDDEQSAFAYNTQQPGCNNVCYDDAFPISLIRFWVLQIIFVSSPSLVYMGFKCIPFTNALNLLAPIQWIALYEGPQRKTIFMIFMHSIAAISLKIVKAVSKKSISEGMEYEKYPPFHSKKYSVAQQYSPLPERTSLLQANNQQQAIQYAKQQVNMPKSKTLWQIPQARQLEVDPCSSRVNTTFQSWLGTMKASRFCSPYATGIWKQSQDQQPSMDPLKDFFLDSNSNVRVSGVWTERAHSPSLKASFLPRLLSEMGQFSSVSGSSSSQNSSFWDFLHQEKSPSLLPSATGHRTS</sequence>
<evidence type="ECO:0000256" key="5">
    <source>
        <dbReference type="ARBA" id="ARBA00023136"/>
    </source>
</evidence>
<dbReference type="Proteomes" id="UP000700334">
    <property type="component" value="Unassembled WGS sequence"/>
</dbReference>
<feature type="non-terminal residue" evidence="7">
    <location>
        <position position="1"/>
    </location>
</feature>
<dbReference type="OrthoDB" id="9664687at2759"/>
<accession>A0A8J6ATV0</accession>
<name>A0A8J6ATV0_GALPY</name>
<comment type="caution">
    <text evidence="7">The sequence shown here is derived from an EMBL/GenBank/DDBJ whole genome shotgun (WGS) entry which is preliminary data.</text>
</comment>
<dbReference type="GO" id="GO:0005243">
    <property type="term" value="F:gap junction channel activity"/>
    <property type="evidence" value="ECO:0007669"/>
    <property type="project" value="TreeGrafter"/>
</dbReference>
<comment type="subcellular location">
    <subcellularLocation>
        <location evidence="1">Cell membrane</location>
        <topology evidence="1">Multi-pass membrane protein</topology>
    </subcellularLocation>
</comment>
<evidence type="ECO:0000256" key="2">
    <source>
        <dbReference type="ARBA" id="ARBA00022475"/>
    </source>
</evidence>
<dbReference type="PRINTS" id="PR00206">
    <property type="entry name" value="CONNEXIN"/>
</dbReference>
<dbReference type="PANTHER" id="PTHR11984">
    <property type="entry name" value="CONNEXIN"/>
    <property type="match status" value="1"/>
</dbReference>
<evidence type="ECO:0000313" key="8">
    <source>
        <dbReference type="Proteomes" id="UP000700334"/>
    </source>
</evidence>
<dbReference type="PANTHER" id="PTHR11984:SF9">
    <property type="entry name" value="GAP JUNCTION ALPHA-10 PROTEIN"/>
    <property type="match status" value="1"/>
</dbReference>
<dbReference type="Pfam" id="PF00029">
    <property type="entry name" value="Connexin"/>
    <property type="match status" value="1"/>
</dbReference>
<dbReference type="Gene3D" id="1.20.1440.80">
    <property type="entry name" value="Gap junction channel protein cysteine-rich domain"/>
    <property type="match status" value="1"/>
</dbReference>
<feature type="domain" description="Connexin N-terminal" evidence="6">
    <location>
        <begin position="1"/>
        <end position="33"/>
    </location>
</feature>
<evidence type="ECO:0000313" key="7">
    <source>
        <dbReference type="EMBL" id="KAG8524491.1"/>
    </source>
</evidence>
<protein>
    <submittedName>
        <fullName evidence="7">Gap junction alpha-10 protein</fullName>
    </submittedName>
</protein>
<keyword evidence="3" id="KW-0812">Transmembrane</keyword>
<dbReference type="GO" id="GO:0007267">
    <property type="term" value="P:cell-cell signaling"/>
    <property type="evidence" value="ECO:0007669"/>
    <property type="project" value="TreeGrafter"/>
</dbReference>
<reference evidence="7" key="1">
    <citation type="journal article" date="2021" name="Evol. Appl.">
        <title>The genome of the Pyrenean desman and the effects of bottlenecks and inbreeding on the genomic landscape of an endangered species.</title>
        <authorList>
            <person name="Escoda L."/>
            <person name="Castresana J."/>
        </authorList>
    </citation>
    <scope>NUCLEOTIDE SEQUENCE</scope>
    <source>
        <strain evidence="7">IBE-C5619</strain>
    </source>
</reference>
<feature type="non-terminal residue" evidence="7">
    <location>
        <position position="295"/>
    </location>
</feature>
<organism evidence="7 8">
    <name type="scientific">Galemys pyrenaicus</name>
    <name type="common">Iberian desman</name>
    <name type="synonym">Pyrenean desman</name>
    <dbReference type="NCBI Taxonomy" id="202257"/>
    <lineage>
        <taxon>Eukaryota</taxon>
        <taxon>Metazoa</taxon>
        <taxon>Chordata</taxon>
        <taxon>Craniata</taxon>
        <taxon>Vertebrata</taxon>
        <taxon>Euteleostomi</taxon>
        <taxon>Mammalia</taxon>
        <taxon>Eutheria</taxon>
        <taxon>Laurasiatheria</taxon>
        <taxon>Eulipotyphla</taxon>
        <taxon>Talpidae</taxon>
        <taxon>Galemys</taxon>
    </lineage>
</organism>
<proteinExistence type="predicted"/>
<evidence type="ECO:0000259" key="6">
    <source>
        <dbReference type="SMART" id="SM00037"/>
    </source>
</evidence>
<dbReference type="EMBL" id="JAGFMF010011387">
    <property type="protein sequence ID" value="KAG8524491.1"/>
    <property type="molecule type" value="Genomic_DNA"/>
</dbReference>
<dbReference type="InterPro" id="IPR000500">
    <property type="entry name" value="Connexin"/>
</dbReference>
<dbReference type="GO" id="GO:0005922">
    <property type="term" value="C:connexin complex"/>
    <property type="evidence" value="ECO:0007669"/>
    <property type="project" value="InterPro"/>
</dbReference>
<dbReference type="InterPro" id="IPR013092">
    <property type="entry name" value="Connexin_N"/>
</dbReference>
<keyword evidence="5" id="KW-0472">Membrane</keyword>
<evidence type="ECO:0000256" key="3">
    <source>
        <dbReference type="ARBA" id="ARBA00022692"/>
    </source>
</evidence>
<dbReference type="SMART" id="SM00037">
    <property type="entry name" value="CNX"/>
    <property type="match status" value="1"/>
</dbReference>